<keyword evidence="3" id="KW-1185">Reference proteome</keyword>
<reference evidence="3" key="1">
    <citation type="journal article" date="2019" name="Int. J. Syst. Evol. Microbiol.">
        <title>The Global Catalogue of Microorganisms (GCM) 10K type strain sequencing project: providing services to taxonomists for standard genome sequencing and annotation.</title>
        <authorList>
            <consortium name="The Broad Institute Genomics Platform"/>
            <consortium name="The Broad Institute Genome Sequencing Center for Infectious Disease"/>
            <person name="Wu L."/>
            <person name="Ma J."/>
        </authorList>
    </citation>
    <scope>NUCLEOTIDE SEQUENCE [LARGE SCALE GENOMIC DNA]</scope>
    <source>
        <strain evidence="3">JCM 14319</strain>
    </source>
</reference>
<feature type="region of interest" description="Disordered" evidence="1">
    <location>
        <begin position="147"/>
        <end position="177"/>
    </location>
</feature>
<evidence type="ECO:0000313" key="2">
    <source>
        <dbReference type="EMBL" id="GAA1755472.1"/>
    </source>
</evidence>
<gene>
    <name evidence="2" type="ORF">GCM10009747_12080</name>
</gene>
<dbReference type="InterPro" id="IPR029058">
    <property type="entry name" value="AB_hydrolase_fold"/>
</dbReference>
<accession>A0ABP4WII2</accession>
<protein>
    <submittedName>
        <fullName evidence="2">Uncharacterized protein</fullName>
    </submittedName>
</protein>
<proteinExistence type="predicted"/>
<evidence type="ECO:0000256" key="1">
    <source>
        <dbReference type="SAM" id="MobiDB-lite"/>
    </source>
</evidence>
<dbReference type="SUPFAM" id="SSF53474">
    <property type="entry name" value="alpha/beta-Hydrolases"/>
    <property type="match status" value="1"/>
</dbReference>
<dbReference type="Proteomes" id="UP001500506">
    <property type="component" value="Unassembled WGS sequence"/>
</dbReference>
<organism evidence="2 3">
    <name type="scientific">Agromyces humatus</name>
    <dbReference type="NCBI Taxonomy" id="279573"/>
    <lineage>
        <taxon>Bacteria</taxon>
        <taxon>Bacillati</taxon>
        <taxon>Actinomycetota</taxon>
        <taxon>Actinomycetes</taxon>
        <taxon>Micrococcales</taxon>
        <taxon>Microbacteriaceae</taxon>
        <taxon>Agromyces</taxon>
    </lineage>
</organism>
<dbReference type="RefSeq" id="WP_232497157.1">
    <property type="nucleotide sequence ID" value="NZ_BAAANH010000002.1"/>
</dbReference>
<dbReference type="Gene3D" id="3.40.50.1820">
    <property type="entry name" value="alpha/beta hydrolase"/>
    <property type="match status" value="1"/>
</dbReference>
<comment type="caution">
    <text evidence="2">The sequence shown here is derived from an EMBL/GenBank/DDBJ whole genome shotgun (WGS) entry which is preliminary data.</text>
</comment>
<evidence type="ECO:0000313" key="3">
    <source>
        <dbReference type="Proteomes" id="UP001500506"/>
    </source>
</evidence>
<sequence length="177" mass="18970">MSFEPAPRPNPIYGTGTDFDLGPEFAYGYLTVPEDRADPDGPTIRLAIATRPATSPDPKPDPIVFLSGGPGGSGIAEGPGVAAAWHPDRDVIFVDQRGALKSEPFLACPEIDEFMRSTEGLSWSDHATADQSAAVLSECRDRLTAEGWNLGASTTRARPNRNASRRSPRASTSTSRW</sequence>
<name>A0ABP4WII2_9MICO</name>
<dbReference type="EMBL" id="BAAANH010000002">
    <property type="protein sequence ID" value="GAA1755472.1"/>
    <property type="molecule type" value="Genomic_DNA"/>
</dbReference>